<name>A0A453LXE4_AEGTS</name>
<dbReference type="Gramene" id="AET5Gv20943400.1">
    <property type="protein sequence ID" value="AET5Gv20943400.1"/>
    <property type="gene ID" value="AET5Gv20943400"/>
</dbReference>
<proteinExistence type="predicted"/>
<evidence type="ECO:0000313" key="2">
    <source>
        <dbReference type="EnsemblPlants" id="AET5Gv20943400.1"/>
    </source>
</evidence>
<reference evidence="2" key="4">
    <citation type="submission" date="2019-03" db="UniProtKB">
        <authorList>
            <consortium name="EnsemblPlants"/>
        </authorList>
    </citation>
    <scope>IDENTIFICATION</scope>
</reference>
<accession>A0A453LXE4</accession>
<evidence type="ECO:0000256" key="1">
    <source>
        <dbReference type="SAM" id="MobiDB-lite"/>
    </source>
</evidence>
<dbReference type="AlphaFoldDB" id="A0A453LXE4"/>
<sequence length="161" mass="17237">MNQFEFHQHITHTHMNTPFHSNFSPTFKSSIHRDNQRVHTQHQITSESKGAAAAVVSGRPHTAGDCRSTGPGRSGRVLRRLVGCSARRRRGGRPAGWPGPPGAHGANAEAMKHDQVARGTATGLGKARNGGDSAGGGQQSTGRRRARSLRALGFFLFGGKR</sequence>
<reference evidence="3" key="2">
    <citation type="journal article" date="2017" name="Nat. Plants">
        <title>The Aegilops tauschii genome reveals multiple impacts of transposons.</title>
        <authorList>
            <person name="Zhao G."/>
            <person name="Zou C."/>
            <person name="Li K."/>
            <person name="Wang K."/>
            <person name="Li T."/>
            <person name="Gao L."/>
            <person name="Zhang X."/>
            <person name="Wang H."/>
            <person name="Yang Z."/>
            <person name="Liu X."/>
            <person name="Jiang W."/>
            <person name="Mao L."/>
            <person name="Kong X."/>
            <person name="Jiao Y."/>
            <person name="Jia J."/>
        </authorList>
    </citation>
    <scope>NUCLEOTIDE SEQUENCE [LARGE SCALE GENOMIC DNA]</scope>
    <source>
        <strain evidence="3">cv. AL8/78</strain>
    </source>
</reference>
<dbReference type="Proteomes" id="UP000015105">
    <property type="component" value="Chromosome 5D"/>
</dbReference>
<feature type="region of interest" description="Disordered" evidence="1">
    <location>
        <begin position="88"/>
        <end position="146"/>
    </location>
</feature>
<keyword evidence="3" id="KW-1185">Reference proteome</keyword>
<evidence type="ECO:0000313" key="3">
    <source>
        <dbReference type="Proteomes" id="UP000015105"/>
    </source>
</evidence>
<organism evidence="2 3">
    <name type="scientific">Aegilops tauschii subsp. strangulata</name>
    <name type="common">Goatgrass</name>
    <dbReference type="NCBI Taxonomy" id="200361"/>
    <lineage>
        <taxon>Eukaryota</taxon>
        <taxon>Viridiplantae</taxon>
        <taxon>Streptophyta</taxon>
        <taxon>Embryophyta</taxon>
        <taxon>Tracheophyta</taxon>
        <taxon>Spermatophyta</taxon>
        <taxon>Magnoliopsida</taxon>
        <taxon>Liliopsida</taxon>
        <taxon>Poales</taxon>
        <taxon>Poaceae</taxon>
        <taxon>BOP clade</taxon>
        <taxon>Pooideae</taxon>
        <taxon>Triticodae</taxon>
        <taxon>Triticeae</taxon>
        <taxon>Triticinae</taxon>
        <taxon>Aegilops</taxon>
    </lineage>
</organism>
<dbReference type="EnsemblPlants" id="AET5Gv20943400.1">
    <property type="protein sequence ID" value="AET5Gv20943400.1"/>
    <property type="gene ID" value="AET5Gv20943400"/>
</dbReference>
<protein>
    <submittedName>
        <fullName evidence="2">Uncharacterized protein</fullName>
    </submittedName>
</protein>
<reference evidence="2" key="5">
    <citation type="journal article" date="2021" name="G3 (Bethesda)">
        <title>Aegilops tauschii genome assembly Aet v5.0 features greater sequence contiguity and improved annotation.</title>
        <authorList>
            <person name="Wang L."/>
            <person name="Zhu T."/>
            <person name="Rodriguez J.C."/>
            <person name="Deal K.R."/>
            <person name="Dubcovsky J."/>
            <person name="McGuire P.E."/>
            <person name="Lux T."/>
            <person name="Spannagl M."/>
            <person name="Mayer K.F.X."/>
            <person name="Baldrich P."/>
            <person name="Meyers B.C."/>
            <person name="Huo N."/>
            <person name="Gu Y.Q."/>
            <person name="Zhou H."/>
            <person name="Devos K.M."/>
            <person name="Bennetzen J.L."/>
            <person name="Unver T."/>
            <person name="Budak H."/>
            <person name="Gulick P.J."/>
            <person name="Galiba G."/>
            <person name="Kalapos B."/>
            <person name="Nelson D.R."/>
            <person name="Li P."/>
            <person name="You F.M."/>
            <person name="Luo M.C."/>
            <person name="Dvorak J."/>
        </authorList>
    </citation>
    <scope>NUCLEOTIDE SEQUENCE [LARGE SCALE GENOMIC DNA]</scope>
    <source>
        <strain evidence="2">cv. AL8/78</strain>
    </source>
</reference>
<reference evidence="2" key="3">
    <citation type="journal article" date="2017" name="Nature">
        <title>Genome sequence of the progenitor of the wheat D genome Aegilops tauschii.</title>
        <authorList>
            <person name="Luo M.C."/>
            <person name="Gu Y.Q."/>
            <person name="Puiu D."/>
            <person name="Wang H."/>
            <person name="Twardziok S.O."/>
            <person name="Deal K.R."/>
            <person name="Huo N."/>
            <person name="Zhu T."/>
            <person name="Wang L."/>
            <person name="Wang Y."/>
            <person name="McGuire P.E."/>
            <person name="Liu S."/>
            <person name="Long H."/>
            <person name="Ramasamy R.K."/>
            <person name="Rodriguez J.C."/>
            <person name="Van S.L."/>
            <person name="Yuan L."/>
            <person name="Wang Z."/>
            <person name="Xia Z."/>
            <person name="Xiao L."/>
            <person name="Anderson O.D."/>
            <person name="Ouyang S."/>
            <person name="Liang Y."/>
            <person name="Zimin A.V."/>
            <person name="Pertea G."/>
            <person name="Qi P."/>
            <person name="Bennetzen J.L."/>
            <person name="Dai X."/>
            <person name="Dawson M.W."/>
            <person name="Muller H.G."/>
            <person name="Kugler K."/>
            <person name="Rivarola-Duarte L."/>
            <person name="Spannagl M."/>
            <person name="Mayer K.F.X."/>
            <person name="Lu F.H."/>
            <person name="Bevan M.W."/>
            <person name="Leroy P."/>
            <person name="Li P."/>
            <person name="You F.M."/>
            <person name="Sun Q."/>
            <person name="Liu Z."/>
            <person name="Lyons E."/>
            <person name="Wicker T."/>
            <person name="Salzberg S.L."/>
            <person name="Devos K.M."/>
            <person name="Dvorak J."/>
        </authorList>
    </citation>
    <scope>NUCLEOTIDE SEQUENCE [LARGE SCALE GENOMIC DNA]</scope>
    <source>
        <strain evidence="2">cv. AL8/78</strain>
    </source>
</reference>
<reference evidence="3" key="1">
    <citation type="journal article" date="2014" name="Science">
        <title>Ancient hybridizations among the ancestral genomes of bread wheat.</title>
        <authorList>
            <consortium name="International Wheat Genome Sequencing Consortium,"/>
            <person name="Marcussen T."/>
            <person name="Sandve S.R."/>
            <person name="Heier L."/>
            <person name="Spannagl M."/>
            <person name="Pfeifer M."/>
            <person name="Jakobsen K.S."/>
            <person name="Wulff B.B."/>
            <person name="Steuernagel B."/>
            <person name="Mayer K.F."/>
            <person name="Olsen O.A."/>
        </authorList>
    </citation>
    <scope>NUCLEOTIDE SEQUENCE [LARGE SCALE GENOMIC DNA]</scope>
    <source>
        <strain evidence="3">cv. AL8/78</strain>
    </source>
</reference>